<comment type="cofactor">
    <cofactor evidence="1">
        <name>Mg(2+)</name>
        <dbReference type="ChEBI" id="CHEBI:18420"/>
    </cofactor>
</comment>
<accession>A0A8T0PTV8</accession>
<evidence type="ECO:0000313" key="6">
    <source>
        <dbReference type="Proteomes" id="UP000823388"/>
    </source>
</evidence>
<dbReference type="GO" id="GO:0008311">
    <property type="term" value="F:double-stranded DNA 3'-5' DNA exonuclease activity"/>
    <property type="evidence" value="ECO:0007669"/>
    <property type="project" value="TreeGrafter"/>
</dbReference>
<organism evidence="5 6">
    <name type="scientific">Panicum virgatum</name>
    <name type="common">Blackwell switchgrass</name>
    <dbReference type="NCBI Taxonomy" id="38727"/>
    <lineage>
        <taxon>Eukaryota</taxon>
        <taxon>Viridiplantae</taxon>
        <taxon>Streptophyta</taxon>
        <taxon>Embryophyta</taxon>
        <taxon>Tracheophyta</taxon>
        <taxon>Spermatophyta</taxon>
        <taxon>Magnoliopsida</taxon>
        <taxon>Liliopsida</taxon>
        <taxon>Poales</taxon>
        <taxon>Poaceae</taxon>
        <taxon>PACMAD clade</taxon>
        <taxon>Panicoideae</taxon>
        <taxon>Panicodae</taxon>
        <taxon>Paniceae</taxon>
        <taxon>Panicinae</taxon>
        <taxon>Panicum</taxon>
        <taxon>Panicum sect. Hiantes</taxon>
    </lineage>
</organism>
<dbReference type="Proteomes" id="UP000823388">
    <property type="component" value="Chromosome 7N"/>
</dbReference>
<evidence type="ECO:0000256" key="2">
    <source>
        <dbReference type="ARBA" id="ARBA00022723"/>
    </source>
</evidence>
<evidence type="ECO:0000256" key="1">
    <source>
        <dbReference type="ARBA" id="ARBA00001946"/>
    </source>
</evidence>
<dbReference type="Gene3D" id="3.60.10.10">
    <property type="entry name" value="Endonuclease/exonuclease/phosphatase"/>
    <property type="match status" value="1"/>
</dbReference>
<name>A0A8T0PTV8_PANVG</name>
<evidence type="ECO:0008006" key="7">
    <source>
        <dbReference type="Google" id="ProtNLM"/>
    </source>
</evidence>
<dbReference type="AlphaFoldDB" id="A0A8T0PTV8"/>
<keyword evidence="3" id="KW-0378">Hydrolase</keyword>
<proteinExistence type="predicted"/>
<dbReference type="GO" id="GO:0046872">
    <property type="term" value="F:metal ion binding"/>
    <property type="evidence" value="ECO:0007669"/>
    <property type="project" value="UniProtKB-KW"/>
</dbReference>
<evidence type="ECO:0000313" key="5">
    <source>
        <dbReference type="EMBL" id="KAG2565100.1"/>
    </source>
</evidence>
<keyword evidence="4" id="KW-0460">Magnesium</keyword>
<dbReference type="InterPro" id="IPR004808">
    <property type="entry name" value="AP_endonuc_1"/>
</dbReference>
<dbReference type="GO" id="GO:0006284">
    <property type="term" value="P:base-excision repair"/>
    <property type="evidence" value="ECO:0007669"/>
    <property type="project" value="TreeGrafter"/>
</dbReference>
<protein>
    <recommendedName>
        <fullName evidence="7">Endonuclease/exonuclease/phosphatase domain-containing protein</fullName>
    </recommendedName>
</protein>
<dbReference type="PANTHER" id="PTHR22748:SF19">
    <property type="entry name" value="ENDONUCLEASE_EXONUCLEASE_PHOSPHATASE DOMAIN-CONTAINING PROTEIN"/>
    <property type="match status" value="1"/>
</dbReference>
<sequence length="144" mass="16493">NWTILCWNIRGLNATEKHDVVRDKIEESACSIICLQENKMQAIDMSLLRKFTPRRFDKFDFIPSVGALGGFIVVWNSSIFSGVTLDKQTFGITIAFTSQHNLKTWKLTTVYGPCVEPRRSLFVDWIKGHQTDDDANWLFVGFMG</sequence>
<dbReference type="PANTHER" id="PTHR22748">
    <property type="entry name" value="AP ENDONUCLEASE"/>
    <property type="match status" value="1"/>
</dbReference>
<evidence type="ECO:0000256" key="3">
    <source>
        <dbReference type="ARBA" id="ARBA00022801"/>
    </source>
</evidence>
<feature type="non-terminal residue" evidence="5">
    <location>
        <position position="1"/>
    </location>
</feature>
<evidence type="ECO:0000256" key="4">
    <source>
        <dbReference type="ARBA" id="ARBA00022842"/>
    </source>
</evidence>
<keyword evidence="2" id="KW-0479">Metal-binding</keyword>
<gene>
    <name evidence="5" type="ORF">PVAP13_7NG044956</name>
</gene>
<dbReference type="SUPFAM" id="SSF56219">
    <property type="entry name" value="DNase I-like"/>
    <property type="match status" value="1"/>
</dbReference>
<keyword evidence="6" id="KW-1185">Reference proteome</keyword>
<dbReference type="GO" id="GO:0008081">
    <property type="term" value="F:phosphoric diester hydrolase activity"/>
    <property type="evidence" value="ECO:0007669"/>
    <property type="project" value="TreeGrafter"/>
</dbReference>
<dbReference type="EMBL" id="CM029050">
    <property type="protein sequence ID" value="KAG2565100.1"/>
    <property type="molecule type" value="Genomic_DNA"/>
</dbReference>
<dbReference type="GO" id="GO:0003906">
    <property type="term" value="F:DNA-(apurinic or apyrimidinic site) endonuclease activity"/>
    <property type="evidence" value="ECO:0007669"/>
    <property type="project" value="TreeGrafter"/>
</dbReference>
<dbReference type="GO" id="GO:0005634">
    <property type="term" value="C:nucleus"/>
    <property type="evidence" value="ECO:0007669"/>
    <property type="project" value="TreeGrafter"/>
</dbReference>
<reference evidence="5" key="1">
    <citation type="submission" date="2020-05" db="EMBL/GenBank/DDBJ databases">
        <title>WGS assembly of Panicum virgatum.</title>
        <authorList>
            <person name="Lovell J.T."/>
            <person name="Jenkins J."/>
            <person name="Shu S."/>
            <person name="Juenger T.E."/>
            <person name="Schmutz J."/>
        </authorList>
    </citation>
    <scope>NUCLEOTIDE SEQUENCE</scope>
    <source>
        <strain evidence="5">AP13</strain>
    </source>
</reference>
<comment type="caution">
    <text evidence="5">The sequence shown here is derived from an EMBL/GenBank/DDBJ whole genome shotgun (WGS) entry which is preliminary data.</text>
</comment>
<dbReference type="InterPro" id="IPR036691">
    <property type="entry name" value="Endo/exonu/phosph_ase_sf"/>
</dbReference>